<dbReference type="Proteomes" id="UP000302139">
    <property type="component" value="Unassembled WGS sequence"/>
</dbReference>
<evidence type="ECO:0000313" key="2">
    <source>
        <dbReference type="EMBL" id="GDY70513.1"/>
    </source>
</evidence>
<organism evidence="2 3">
    <name type="scientific">Streptomyces avermitilis</name>
    <dbReference type="NCBI Taxonomy" id="33903"/>
    <lineage>
        <taxon>Bacteria</taxon>
        <taxon>Bacillati</taxon>
        <taxon>Actinomycetota</taxon>
        <taxon>Actinomycetes</taxon>
        <taxon>Kitasatosporales</taxon>
        <taxon>Streptomycetaceae</taxon>
        <taxon>Streptomyces</taxon>
    </lineage>
</organism>
<evidence type="ECO:0000313" key="3">
    <source>
        <dbReference type="Proteomes" id="UP000302139"/>
    </source>
</evidence>
<comment type="caution">
    <text evidence="2">The sequence shown here is derived from an EMBL/GenBank/DDBJ whole genome shotgun (WGS) entry which is preliminary data.</text>
</comment>
<keyword evidence="1" id="KW-0472">Membrane</keyword>
<name>A0A4D4MEY6_STRAX</name>
<sequence>MGWWVVRWWVRWVARAPVPPVMRVVPWGVGVGGWCVGVRVVGVRRRVWVPVVRMASWVWWWGWVRVWVRWWRVWGVGVVGRSMIPAVWVGCSRRVVRASPQVWAWVGCVRGSLGWVVVALVVAYQRGLVGGFGCGFG</sequence>
<feature type="transmembrane region" description="Helical" evidence="1">
    <location>
        <begin position="20"/>
        <end position="40"/>
    </location>
</feature>
<dbReference type="AlphaFoldDB" id="A0A4D4MEY6"/>
<dbReference type="EMBL" id="BJHX01000006">
    <property type="protein sequence ID" value="GDY70513.1"/>
    <property type="molecule type" value="Genomic_DNA"/>
</dbReference>
<reference evidence="2 3" key="1">
    <citation type="submission" date="2019-04" db="EMBL/GenBank/DDBJ databases">
        <title>Draft genome sequences of Streptomyces avermitilis NBRC 14893.</title>
        <authorList>
            <person name="Komaki H."/>
            <person name="Tamura T."/>
            <person name="Hosoyama A."/>
        </authorList>
    </citation>
    <scope>NUCLEOTIDE SEQUENCE [LARGE SCALE GENOMIC DNA]</scope>
    <source>
        <strain evidence="2 3">NBRC 14893</strain>
    </source>
</reference>
<feature type="transmembrane region" description="Helical" evidence="1">
    <location>
        <begin position="102"/>
        <end position="124"/>
    </location>
</feature>
<proteinExistence type="predicted"/>
<protein>
    <submittedName>
        <fullName evidence="2">Uncharacterized protein</fullName>
    </submittedName>
</protein>
<gene>
    <name evidence="2" type="ORF">SAV14893_099060</name>
</gene>
<keyword evidence="1" id="KW-1133">Transmembrane helix</keyword>
<accession>A0A4D4MEY6</accession>
<evidence type="ECO:0000256" key="1">
    <source>
        <dbReference type="SAM" id="Phobius"/>
    </source>
</evidence>
<keyword evidence="1" id="KW-0812">Transmembrane</keyword>